<gene>
    <name evidence="4" type="ORF">KDA_44950</name>
</gene>
<dbReference type="Pfam" id="PF08327">
    <property type="entry name" value="AHSA1"/>
    <property type="match status" value="1"/>
</dbReference>
<evidence type="ECO:0000259" key="3">
    <source>
        <dbReference type="Pfam" id="PF08327"/>
    </source>
</evidence>
<dbReference type="SUPFAM" id="SSF55961">
    <property type="entry name" value="Bet v1-like"/>
    <property type="match status" value="1"/>
</dbReference>
<dbReference type="GO" id="GO:0008757">
    <property type="term" value="F:S-adenosylmethionine-dependent methyltransferase activity"/>
    <property type="evidence" value="ECO:0007669"/>
    <property type="project" value="InterPro"/>
</dbReference>
<reference evidence="5" key="1">
    <citation type="submission" date="2018-12" db="EMBL/GenBank/DDBJ databases">
        <title>Tengunoibacter tsumagoiensis gen. nov., sp. nov., Dictyobacter kobayashii sp. nov., D. alpinus sp. nov., and D. joshuensis sp. nov. and description of Dictyobacteraceae fam. nov. within the order Ktedonobacterales isolated from Tengu-no-mugimeshi.</title>
        <authorList>
            <person name="Wang C.M."/>
            <person name="Zheng Y."/>
            <person name="Sakai Y."/>
            <person name="Toyoda A."/>
            <person name="Minakuchi Y."/>
            <person name="Abe K."/>
            <person name="Yokota A."/>
            <person name="Yabe S."/>
        </authorList>
    </citation>
    <scope>NUCLEOTIDE SEQUENCE [LARGE SCALE GENOMIC DNA]</scope>
    <source>
        <strain evidence="5">Uno16</strain>
    </source>
</reference>
<dbReference type="PANTHER" id="PTHR43861">
    <property type="entry name" value="TRANS-ACONITATE 2-METHYLTRANSFERASE-RELATED"/>
    <property type="match status" value="1"/>
</dbReference>
<feature type="domain" description="Methyltransferase type 11" evidence="2">
    <location>
        <begin position="182"/>
        <end position="279"/>
    </location>
</feature>
<protein>
    <submittedName>
        <fullName evidence="4">Uncharacterized protein</fullName>
    </submittedName>
</protein>
<dbReference type="SUPFAM" id="SSF53335">
    <property type="entry name" value="S-adenosyl-L-methionine-dependent methyltransferases"/>
    <property type="match status" value="1"/>
</dbReference>
<dbReference type="Gene3D" id="3.40.50.150">
    <property type="entry name" value="Vaccinia Virus protein VP39"/>
    <property type="match status" value="1"/>
</dbReference>
<comment type="similarity">
    <text evidence="1">Belongs to the AHA1 family.</text>
</comment>
<sequence>MGTTSITVSTSIELALTPMMAFTVFCQELAIALEQTGLHLEPGKDGSISEGNFQVGRVISWVPGEVILFQWHQSSWHEEEPTQIEIRFTASNDGTRITLTQQGSSQFISGPDELAGWFASTMAAPLLKALAPVTFGDWLTDRQARRPTGSQAREVYRDPLYHYPNFYALLAELALSSDDYLVEIGCGGGALLKEALKSGCRAAAIDHSVDMVRLAQEVNAEAIEKGRLRIQQADAAQLPFAATTFTCAAMTGVLGFLPDALSALKEIQRVLVPGGRLVMLGSDPALRGTLAAPEPMASRLHFYTDDELQQLAIQSGFSNARVVRRDLALFAQQVGIPQEHRFLFTGPVAPLLLAQKD</sequence>
<organism evidence="4 5">
    <name type="scientific">Dictyobacter alpinus</name>
    <dbReference type="NCBI Taxonomy" id="2014873"/>
    <lineage>
        <taxon>Bacteria</taxon>
        <taxon>Bacillati</taxon>
        <taxon>Chloroflexota</taxon>
        <taxon>Ktedonobacteria</taxon>
        <taxon>Ktedonobacterales</taxon>
        <taxon>Dictyobacteraceae</taxon>
        <taxon>Dictyobacter</taxon>
    </lineage>
</organism>
<accession>A0A402BC66</accession>
<dbReference type="PANTHER" id="PTHR43861:SF1">
    <property type="entry name" value="TRANS-ACONITATE 2-METHYLTRANSFERASE"/>
    <property type="match status" value="1"/>
</dbReference>
<evidence type="ECO:0000259" key="2">
    <source>
        <dbReference type="Pfam" id="PF08241"/>
    </source>
</evidence>
<evidence type="ECO:0000256" key="1">
    <source>
        <dbReference type="ARBA" id="ARBA00006817"/>
    </source>
</evidence>
<dbReference type="InterPro" id="IPR013216">
    <property type="entry name" value="Methyltransf_11"/>
</dbReference>
<feature type="domain" description="Activator of Hsp90 ATPase homologue 1/2-like C-terminal" evidence="3">
    <location>
        <begin position="54"/>
        <end position="104"/>
    </location>
</feature>
<name>A0A402BC66_9CHLR</name>
<dbReference type="InterPro" id="IPR013538">
    <property type="entry name" value="ASHA1/2-like_C"/>
</dbReference>
<dbReference type="Gene3D" id="3.30.530.20">
    <property type="match status" value="1"/>
</dbReference>
<keyword evidence="5" id="KW-1185">Reference proteome</keyword>
<dbReference type="RefSeq" id="WP_161982310.1">
    <property type="nucleotide sequence ID" value="NZ_BIFT01000001.1"/>
</dbReference>
<dbReference type="InterPro" id="IPR029063">
    <property type="entry name" value="SAM-dependent_MTases_sf"/>
</dbReference>
<dbReference type="Pfam" id="PF08241">
    <property type="entry name" value="Methyltransf_11"/>
    <property type="match status" value="1"/>
</dbReference>
<dbReference type="AlphaFoldDB" id="A0A402BC66"/>
<proteinExistence type="inferred from homology"/>
<comment type="caution">
    <text evidence="4">The sequence shown here is derived from an EMBL/GenBank/DDBJ whole genome shotgun (WGS) entry which is preliminary data.</text>
</comment>
<dbReference type="EMBL" id="BIFT01000001">
    <property type="protein sequence ID" value="GCE29011.1"/>
    <property type="molecule type" value="Genomic_DNA"/>
</dbReference>
<dbReference type="Proteomes" id="UP000287171">
    <property type="component" value="Unassembled WGS sequence"/>
</dbReference>
<evidence type="ECO:0000313" key="4">
    <source>
        <dbReference type="EMBL" id="GCE29011.1"/>
    </source>
</evidence>
<dbReference type="InterPro" id="IPR023393">
    <property type="entry name" value="START-like_dom_sf"/>
</dbReference>
<dbReference type="CDD" id="cd02440">
    <property type="entry name" value="AdoMet_MTases"/>
    <property type="match status" value="1"/>
</dbReference>
<evidence type="ECO:0000313" key="5">
    <source>
        <dbReference type="Proteomes" id="UP000287171"/>
    </source>
</evidence>